<dbReference type="Proteomes" id="UP000018201">
    <property type="component" value="Unassembled WGS sequence"/>
</dbReference>
<dbReference type="EMBL" id="HG708198">
    <property type="protein sequence ID" value="CDI87757.1"/>
    <property type="molecule type" value="Genomic_DNA"/>
</dbReference>
<proteinExistence type="predicted"/>
<organism evidence="1 2">
    <name type="scientific">Eimeria praecox</name>
    <dbReference type="NCBI Taxonomy" id="51316"/>
    <lineage>
        <taxon>Eukaryota</taxon>
        <taxon>Sar</taxon>
        <taxon>Alveolata</taxon>
        <taxon>Apicomplexa</taxon>
        <taxon>Conoidasida</taxon>
        <taxon>Coccidia</taxon>
        <taxon>Eucoccidiorida</taxon>
        <taxon>Eimeriorina</taxon>
        <taxon>Eimeriidae</taxon>
        <taxon>Eimeria</taxon>
    </lineage>
</organism>
<reference evidence="1" key="1">
    <citation type="submission" date="2013-10" db="EMBL/GenBank/DDBJ databases">
        <title>Genomic analysis of the causative agents of coccidiosis in chickens.</title>
        <authorList>
            <person name="Reid A.J."/>
            <person name="Blake D."/>
            <person name="Billington K."/>
            <person name="Browne H."/>
            <person name="Dunn M."/>
            <person name="Hung S."/>
            <person name="Kawahara F."/>
            <person name="Miranda-Saavedra D."/>
            <person name="Mourier T."/>
            <person name="Nagra H."/>
            <person name="Otto T.D."/>
            <person name="Rawlings N."/>
            <person name="Sanchez A."/>
            <person name="Sanders M."/>
            <person name="Subramaniam C."/>
            <person name="Tay Y."/>
            <person name="Dear P."/>
            <person name="Doerig C."/>
            <person name="Gruber A."/>
            <person name="Parkinson J."/>
            <person name="Shirley M."/>
            <person name="Wan K.L."/>
            <person name="Berriman M."/>
            <person name="Tomley F."/>
            <person name="Pain A."/>
        </authorList>
    </citation>
    <scope>NUCLEOTIDE SEQUENCE [LARGE SCALE GENOMIC DNA]</scope>
    <source>
        <strain evidence="1">Houghton</strain>
    </source>
</reference>
<evidence type="ECO:0000313" key="1">
    <source>
        <dbReference type="EMBL" id="CDI87757.1"/>
    </source>
</evidence>
<sequence>MDSKIKDRHNKALERITAAIKSSAKNRSKKLQIDACPEGMDTLLRPDIILRDDKRKDLATVDMGVVFEDYKKNSLGAARLQKDEKYQSLEKQYEAQGYRRGINADCFRLSQKLWGFHVAYRGKRRLRSGG</sequence>
<dbReference type="VEuPathDB" id="ToxoDB:EPH_0052380"/>
<gene>
    <name evidence="1" type="ORF">EPH_0052380</name>
</gene>
<reference evidence="1" key="2">
    <citation type="submission" date="2013-10" db="EMBL/GenBank/DDBJ databases">
        <authorList>
            <person name="Aslett M."/>
        </authorList>
    </citation>
    <scope>NUCLEOTIDE SEQUENCE [LARGE SCALE GENOMIC DNA]</scope>
    <source>
        <strain evidence="1">Houghton</strain>
    </source>
</reference>
<evidence type="ECO:0000313" key="2">
    <source>
        <dbReference type="Proteomes" id="UP000018201"/>
    </source>
</evidence>
<name>U6H792_9EIME</name>
<dbReference type="OrthoDB" id="347587at2759"/>
<protein>
    <submittedName>
        <fullName evidence="1">Uncharacterized protein</fullName>
    </submittedName>
</protein>
<accession>U6H792</accession>
<dbReference type="AlphaFoldDB" id="U6H792"/>
<keyword evidence="2" id="KW-1185">Reference proteome</keyword>